<dbReference type="AlphaFoldDB" id="A0A939GA42"/>
<gene>
    <name evidence="1" type="ORF">J2I47_00885</name>
</gene>
<dbReference type="RefSeq" id="WP_207362660.1">
    <property type="nucleotide sequence ID" value="NZ_JAFMYV010000001.1"/>
</dbReference>
<sequence length="81" mass="8962">METLIIKVTSLHRAKTMAKALAEQSGVMAVSIQPSTTPRRTRARVDPVTLASEASLAQAWNSPEDEVWDAYYQELCTKKAI</sequence>
<name>A0A939GA42_9BACT</name>
<proteinExistence type="predicted"/>
<organism evidence="1 2">
    <name type="scientific">Fibrella rubiginis</name>
    <dbReference type="NCBI Taxonomy" id="2817060"/>
    <lineage>
        <taxon>Bacteria</taxon>
        <taxon>Pseudomonadati</taxon>
        <taxon>Bacteroidota</taxon>
        <taxon>Cytophagia</taxon>
        <taxon>Cytophagales</taxon>
        <taxon>Spirosomataceae</taxon>
        <taxon>Fibrella</taxon>
    </lineage>
</organism>
<accession>A0A939GA42</accession>
<reference evidence="1" key="1">
    <citation type="submission" date="2021-03" db="EMBL/GenBank/DDBJ databases">
        <title>Fibrella sp. HMF5335 genome sequencing and assembly.</title>
        <authorList>
            <person name="Kang H."/>
            <person name="Kim H."/>
            <person name="Bae S."/>
            <person name="Joh K."/>
        </authorList>
    </citation>
    <scope>NUCLEOTIDE SEQUENCE</scope>
    <source>
        <strain evidence="1">HMF5335</strain>
    </source>
</reference>
<evidence type="ECO:0000313" key="2">
    <source>
        <dbReference type="Proteomes" id="UP000664034"/>
    </source>
</evidence>
<dbReference type="EMBL" id="JAFMYV010000001">
    <property type="protein sequence ID" value="MBO0935089.1"/>
    <property type="molecule type" value="Genomic_DNA"/>
</dbReference>
<comment type="caution">
    <text evidence="1">The sequence shown here is derived from an EMBL/GenBank/DDBJ whole genome shotgun (WGS) entry which is preliminary data.</text>
</comment>
<evidence type="ECO:0000313" key="1">
    <source>
        <dbReference type="EMBL" id="MBO0935089.1"/>
    </source>
</evidence>
<protein>
    <submittedName>
        <fullName evidence="1">Uncharacterized protein</fullName>
    </submittedName>
</protein>
<dbReference type="Proteomes" id="UP000664034">
    <property type="component" value="Unassembled WGS sequence"/>
</dbReference>
<keyword evidence="2" id="KW-1185">Reference proteome</keyword>